<reference evidence="6 7" key="1">
    <citation type="submission" date="2018-05" db="EMBL/GenBank/DDBJ databases">
        <title>Genomic Encyclopedia of Type Strains, Phase IV (KMG-IV): sequencing the most valuable type-strain genomes for metagenomic binning, comparative biology and taxonomic classification.</title>
        <authorList>
            <person name="Goeker M."/>
        </authorList>
    </citation>
    <scope>NUCLEOTIDE SEQUENCE [LARGE SCALE GENOMIC DNA]</scope>
    <source>
        <strain evidence="6 7">DSM 566</strain>
    </source>
</reference>
<evidence type="ECO:0000256" key="2">
    <source>
        <dbReference type="ARBA" id="ARBA00022679"/>
    </source>
</evidence>
<dbReference type="GO" id="GO:0004674">
    <property type="term" value="F:protein serine/threonine kinase activity"/>
    <property type="evidence" value="ECO:0007669"/>
    <property type="project" value="TreeGrafter"/>
</dbReference>
<feature type="region of interest" description="Disordered" evidence="4">
    <location>
        <begin position="440"/>
        <end position="478"/>
    </location>
</feature>
<gene>
    <name evidence="6" type="ORF">C7444_101395</name>
</gene>
<dbReference type="GO" id="GO:0005829">
    <property type="term" value="C:cytosol"/>
    <property type="evidence" value="ECO:0007669"/>
    <property type="project" value="TreeGrafter"/>
</dbReference>
<evidence type="ECO:0000256" key="4">
    <source>
        <dbReference type="SAM" id="MobiDB-lite"/>
    </source>
</evidence>
<evidence type="ECO:0000256" key="1">
    <source>
        <dbReference type="ARBA" id="ARBA00010164"/>
    </source>
</evidence>
<protein>
    <submittedName>
        <fullName evidence="6">HipA-like protein</fullName>
    </submittedName>
</protein>
<sequence length="478" mass="51771">MRPSHIEARQRLLAVLRRQGPSAAAALAEALSVSRATLLRMLDEQADALVASGAARRRRYAVRRGLRGDAGGVPVHRVDAEGGVHAAGVLHLTEPEGSCWALDEALWPAPPEARDGWWSGLPYPLQDLRFQGYMGRQFARRHHDDLALPADVRDWSDDDHLWALTRAGHDAPGDLIVGEAALRRWLAQVRDADLIAEADAAPAYAALAEAAVATGVAGSSAAGEFPKFTARRTLAGADTPEVIVKFSGADDSPAVRRWADLLHGEHLALQTLAEVSDLPVARSRLLRHGGRTFLESERFDRHGPRGRRPVVSLAALDAEVLGQGHSHWPRLARALVALGWLSPDDAIRITRLHWFGRFIANTDMHTGNLSFMPEGGRLRLAPVYDMLPMRYAPLAGGEVPPLEAGEPPPPLPQEREDAERAARWATAFWLRVTEAHGLSEGMRRLGQEQARRLRSRYPAGDTSGIGAVGGPPAGAGSP</sequence>
<comment type="similarity">
    <text evidence="1">Belongs to the HipA Ser/Thr kinase family.</text>
</comment>
<dbReference type="AlphaFoldDB" id="A0A318H6Q8"/>
<keyword evidence="3" id="KW-0418">Kinase</keyword>
<evidence type="ECO:0000313" key="7">
    <source>
        <dbReference type="Proteomes" id="UP000247811"/>
    </source>
</evidence>
<evidence type="ECO:0000313" key="6">
    <source>
        <dbReference type="EMBL" id="PXW99565.1"/>
    </source>
</evidence>
<proteinExistence type="inferred from homology"/>
<dbReference type="InterPro" id="IPR012893">
    <property type="entry name" value="HipA-like_C"/>
</dbReference>
<dbReference type="PANTHER" id="PTHR37419:SF8">
    <property type="entry name" value="TOXIN YJJJ"/>
    <property type="match status" value="1"/>
</dbReference>
<dbReference type="Pfam" id="PF07804">
    <property type="entry name" value="HipA_C"/>
    <property type="match status" value="1"/>
</dbReference>
<dbReference type="NCBIfam" id="NF007297">
    <property type="entry name" value="PRK09775.1"/>
    <property type="match status" value="1"/>
</dbReference>
<dbReference type="Proteomes" id="UP000247811">
    <property type="component" value="Unassembled WGS sequence"/>
</dbReference>
<evidence type="ECO:0000259" key="5">
    <source>
        <dbReference type="Pfam" id="PF07804"/>
    </source>
</evidence>
<keyword evidence="2" id="KW-0808">Transferase</keyword>
<dbReference type="EMBL" id="QJJS01000001">
    <property type="protein sequence ID" value="PXW99565.1"/>
    <property type="molecule type" value="Genomic_DNA"/>
</dbReference>
<dbReference type="PANTHER" id="PTHR37419">
    <property type="entry name" value="SERINE/THREONINE-PROTEIN KINASE TOXIN HIPA"/>
    <property type="match status" value="1"/>
</dbReference>
<evidence type="ECO:0000256" key="3">
    <source>
        <dbReference type="ARBA" id="ARBA00022777"/>
    </source>
</evidence>
<name>A0A318H6Q8_9BURK</name>
<feature type="compositionally biased region" description="Basic and acidic residues" evidence="4">
    <location>
        <begin position="441"/>
        <end position="451"/>
    </location>
</feature>
<feature type="compositionally biased region" description="Gly residues" evidence="4">
    <location>
        <begin position="466"/>
        <end position="478"/>
    </location>
</feature>
<keyword evidence="7" id="KW-1185">Reference proteome</keyword>
<dbReference type="RefSeq" id="WP_110399116.1">
    <property type="nucleotide sequence ID" value="NZ_QJJS01000001.1"/>
</dbReference>
<organism evidence="6 7">
    <name type="scientific">Sphaerotilus hippei</name>
    <dbReference type="NCBI Taxonomy" id="744406"/>
    <lineage>
        <taxon>Bacteria</taxon>
        <taxon>Pseudomonadati</taxon>
        <taxon>Pseudomonadota</taxon>
        <taxon>Betaproteobacteria</taxon>
        <taxon>Burkholderiales</taxon>
        <taxon>Sphaerotilaceae</taxon>
        <taxon>Sphaerotilus</taxon>
    </lineage>
</organism>
<dbReference type="OrthoDB" id="8555656at2"/>
<dbReference type="InterPro" id="IPR052028">
    <property type="entry name" value="HipA_Ser/Thr_kinase"/>
</dbReference>
<feature type="domain" description="HipA-like C-terminal" evidence="5">
    <location>
        <begin position="219"/>
        <end position="392"/>
    </location>
</feature>
<comment type="caution">
    <text evidence="6">The sequence shown here is derived from an EMBL/GenBank/DDBJ whole genome shotgun (WGS) entry which is preliminary data.</text>
</comment>
<accession>A0A318H6Q8</accession>